<evidence type="ECO:0000259" key="4">
    <source>
        <dbReference type="PROSITE" id="PS01124"/>
    </source>
</evidence>
<dbReference type="Gene3D" id="1.10.10.60">
    <property type="entry name" value="Homeodomain-like"/>
    <property type="match status" value="1"/>
</dbReference>
<evidence type="ECO:0000313" key="5">
    <source>
        <dbReference type="EMBL" id="MDQ9070348.1"/>
    </source>
</evidence>
<dbReference type="PROSITE" id="PS01124">
    <property type="entry name" value="HTH_ARAC_FAMILY_2"/>
    <property type="match status" value="1"/>
</dbReference>
<dbReference type="InterPro" id="IPR018060">
    <property type="entry name" value="HTH_AraC"/>
</dbReference>
<protein>
    <submittedName>
        <fullName evidence="5">AraC family transcriptional regulator ligand-binding domain-containing protein</fullName>
    </submittedName>
</protein>
<organism evidence="5 6">
    <name type="scientific">Acinetobacter gerneri</name>
    <dbReference type="NCBI Taxonomy" id="202952"/>
    <lineage>
        <taxon>Bacteria</taxon>
        <taxon>Pseudomonadati</taxon>
        <taxon>Pseudomonadota</taxon>
        <taxon>Gammaproteobacteria</taxon>
        <taxon>Moraxellales</taxon>
        <taxon>Moraxellaceae</taxon>
        <taxon>Acinetobacter</taxon>
    </lineage>
</organism>
<dbReference type="Pfam" id="PF12833">
    <property type="entry name" value="HTH_18"/>
    <property type="match status" value="1"/>
</dbReference>
<reference evidence="5" key="1">
    <citation type="submission" date="2023-08" db="EMBL/GenBank/DDBJ databases">
        <title>Emergence of clinically-relevant ST2 carbapenem-resistant Acinetobacter baumannii strains in hospital sewages in Zhejiang, East of China.</title>
        <authorList>
            <person name="Kaichao C."/>
            <person name="Zhang R."/>
        </authorList>
    </citation>
    <scope>NUCLEOTIDE SEQUENCE</scope>
    <source>
        <strain evidence="5">M-SY-60</strain>
    </source>
</reference>
<dbReference type="InterPro" id="IPR032687">
    <property type="entry name" value="AraC-type_N"/>
</dbReference>
<keyword evidence="3" id="KW-0804">Transcription</keyword>
<feature type="domain" description="HTH araC/xylS-type" evidence="4">
    <location>
        <begin position="241"/>
        <end position="340"/>
    </location>
</feature>
<dbReference type="GO" id="GO:0003700">
    <property type="term" value="F:DNA-binding transcription factor activity"/>
    <property type="evidence" value="ECO:0007669"/>
    <property type="project" value="InterPro"/>
</dbReference>
<keyword evidence="1" id="KW-0805">Transcription regulation</keyword>
<sequence>MQHELLISNGYFQLWQAYLNQQNDDWTALPLSAEQTQMLEQILSEPMDKLSPYSFFMVLIGLTQEHLNSPDLPFAMARCISPANFGLLGYMASRSENLAQAIEYVVRFSRLVIDGDNITSMKYQRDGQYIRMHCPLSHEKFVFLHEVTLAAMLHLAKQFVPEDNFPLLRMSFVNKPSMPLKYYQAFYGCELKFEQAEYEVIFSNKVLDLKPEQADPNLIQLLVTQAEAAMQQRSKQSNVAEKLHFILAEYLRLRQQAPKIEDIAQELHMSVRTLQRQLAEHDSSFKRILEIERIKRCDALLKSGTALTDIAFELGYSDQSALARAYKTLTGQTLLQKKRVLNSLSKS</sequence>
<accession>A0AAW8JGF1</accession>
<gene>
    <name evidence="5" type="ORF">RFH51_02590</name>
</gene>
<comment type="caution">
    <text evidence="5">The sequence shown here is derived from an EMBL/GenBank/DDBJ whole genome shotgun (WGS) entry which is preliminary data.</text>
</comment>
<dbReference type="RefSeq" id="WP_308956223.1">
    <property type="nucleotide sequence ID" value="NZ_JAVICY010000013.1"/>
</dbReference>
<dbReference type="Pfam" id="PF12625">
    <property type="entry name" value="Arabinose_bd"/>
    <property type="match status" value="1"/>
</dbReference>
<evidence type="ECO:0000256" key="3">
    <source>
        <dbReference type="ARBA" id="ARBA00023163"/>
    </source>
</evidence>
<dbReference type="SMART" id="SM00342">
    <property type="entry name" value="HTH_ARAC"/>
    <property type="match status" value="1"/>
</dbReference>
<dbReference type="GO" id="GO:0005829">
    <property type="term" value="C:cytosol"/>
    <property type="evidence" value="ECO:0007669"/>
    <property type="project" value="TreeGrafter"/>
</dbReference>
<evidence type="ECO:0000313" key="6">
    <source>
        <dbReference type="Proteomes" id="UP001243195"/>
    </source>
</evidence>
<dbReference type="SUPFAM" id="SSF46689">
    <property type="entry name" value="Homeodomain-like"/>
    <property type="match status" value="1"/>
</dbReference>
<dbReference type="PANTHER" id="PTHR47894">
    <property type="entry name" value="HTH-TYPE TRANSCRIPTIONAL REGULATOR GADX"/>
    <property type="match status" value="1"/>
</dbReference>
<evidence type="ECO:0000256" key="2">
    <source>
        <dbReference type="ARBA" id="ARBA00023125"/>
    </source>
</evidence>
<dbReference type="PANTHER" id="PTHR47894:SF1">
    <property type="entry name" value="HTH-TYPE TRANSCRIPTIONAL REGULATOR VQSM"/>
    <property type="match status" value="1"/>
</dbReference>
<keyword evidence="2" id="KW-0238">DNA-binding</keyword>
<dbReference type="InterPro" id="IPR009057">
    <property type="entry name" value="Homeodomain-like_sf"/>
</dbReference>
<dbReference type="AlphaFoldDB" id="A0AAW8JGF1"/>
<evidence type="ECO:0000256" key="1">
    <source>
        <dbReference type="ARBA" id="ARBA00023015"/>
    </source>
</evidence>
<dbReference type="Proteomes" id="UP001243195">
    <property type="component" value="Unassembled WGS sequence"/>
</dbReference>
<dbReference type="GO" id="GO:0000976">
    <property type="term" value="F:transcription cis-regulatory region binding"/>
    <property type="evidence" value="ECO:0007669"/>
    <property type="project" value="TreeGrafter"/>
</dbReference>
<name>A0AAW8JGF1_9GAMM</name>
<dbReference type="EMBL" id="JAVIDA010000002">
    <property type="protein sequence ID" value="MDQ9070348.1"/>
    <property type="molecule type" value="Genomic_DNA"/>
</dbReference>
<proteinExistence type="predicted"/>